<evidence type="ECO:0000256" key="1">
    <source>
        <dbReference type="ARBA" id="ARBA00022649"/>
    </source>
</evidence>
<dbReference type="Pfam" id="PF01850">
    <property type="entry name" value="PIN"/>
    <property type="match status" value="1"/>
</dbReference>
<reference evidence="8 9" key="1">
    <citation type="submission" date="2024-03" db="EMBL/GenBank/DDBJ databases">
        <title>Draft genome sequence of Klenkia sp. LSe6-5.</title>
        <authorList>
            <person name="Duangmal K."/>
            <person name="Chantavorakit T."/>
        </authorList>
    </citation>
    <scope>NUCLEOTIDE SEQUENCE [LARGE SCALE GENOMIC DNA]</scope>
    <source>
        <strain evidence="8 9">LSe6-5</strain>
    </source>
</reference>
<dbReference type="Proteomes" id="UP001361570">
    <property type="component" value="Unassembled WGS sequence"/>
</dbReference>
<protein>
    <recommendedName>
        <fullName evidence="6">Ribonuclease VapC</fullName>
        <shortName evidence="6">RNase VapC</shortName>
        <ecNumber evidence="6">3.1.-.-</ecNumber>
    </recommendedName>
    <alternativeName>
        <fullName evidence="6">Toxin VapC</fullName>
    </alternativeName>
</protein>
<evidence type="ECO:0000256" key="2">
    <source>
        <dbReference type="ARBA" id="ARBA00022722"/>
    </source>
</evidence>
<feature type="binding site" evidence="6">
    <location>
        <position position="95"/>
    </location>
    <ligand>
        <name>Mg(2+)</name>
        <dbReference type="ChEBI" id="CHEBI:18420"/>
    </ligand>
</feature>
<organism evidence="8 9">
    <name type="scientific">Klenkia sesuvii</name>
    <dbReference type="NCBI Taxonomy" id="3103137"/>
    <lineage>
        <taxon>Bacteria</taxon>
        <taxon>Bacillati</taxon>
        <taxon>Actinomycetota</taxon>
        <taxon>Actinomycetes</taxon>
        <taxon>Geodermatophilales</taxon>
        <taxon>Geodermatophilaceae</taxon>
        <taxon>Klenkia</taxon>
    </lineage>
</organism>
<comment type="similarity">
    <text evidence="6">Belongs to the PINc/VapC protein family.</text>
</comment>
<comment type="cofactor">
    <cofactor evidence="6">
        <name>Mg(2+)</name>
        <dbReference type="ChEBI" id="CHEBI:18420"/>
    </cofactor>
</comment>
<dbReference type="PANTHER" id="PTHR35901">
    <property type="entry name" value="RIBONUCLEASE VAPC3"/>
    <property type="match status" value="1"/>
</dbReference>
<dbReference type="SUPFAM" id="SSF88723">
    <property type="entry name" value="PIN domain-like"/>
    <property type="match status" value="1"/>
</dbReference>
<evidence type="ECO:0000256" key="6">
    <source>
        <dbReference type="HAMAP-Rule" id="MF_00265"/>
    </source>
</evidence>
<keyword evidence="9" id="KW-1185">Reference proteome</keyword>
<keyword evidence="3 6" id="KW-0479">Metal-binding</keyword>
<evidence type="ECO:0000259" key="7">
    <source>
        <dbReference type="Pfam" id="PF01850"/>
    </source>
</evidence>
<dbReference type="InterPro" id="IPR022907">
    <property type="entry name" value="VapC_family"/>
</dbReference>
<feature type="binding site" evidence="6">
    <location>
        <position position="5"/>
    </location>
    <ligand>
        <name>Mg(2+)</name>
        <dbReference type="ChEBI" id="CHEBI:18420"/>
    </ligand>
</feature>
<dbReference type="PANTHER" id="PTHR35901:SF1">
    <property type="entry name" value="EXONUCLEASE VAPC9"/>
    <property type="match status" value="1"/>
</dbReference>
<evidence type="ECO:0000256" key="4">
    <source>
        <dbReference type="ARBA" id="ARBA00022801"/>
    </source>
</evidence>
<keyword evidence="5 6" id="KW-0460">Magnesium</keyword>
<dbReference type="HAMAP" id="MF_00265">
    <property type="entry name" value="VapC_Nob1"/>
    <property type="match status" value="1"/>
</dbReference>
<evidence type="ECO:0000256" key="5">
    <source>
        <dbReference type="ARBA" id="ARBA00022842"/>
    </source>
</evidence>
<feature type="domain" description="PIN" evidence="7">
    <location>
        <begin position="2"/>
        <end position="121"/>
    </location>
</feature>
<dbReference type="Gene3D" id="3.40.50.1010">
    <property type="entry name" value="5'-nuclease"/>
    <property type="match status" value="1"/>
</dbReference>
<dbReference type="InterPro" id="IPR044153">
    <property type="entry name" value="PIN_Pae0151-like"/>
</dbReference>
<keyword evidence="4 6" id="KW-0378">Hydrolase</keyword>
<dbReference type="InterPro" id="IPR002716">
    <property type="entry name" value="PIN_dom"/>
</dbReference>
<dbReference type="InterPro" id="IPR051619">
    <property type="entry name" value="TypeII_TA_RNase_PINc/VapC"/>
</dbReference>
<dbReference type="CDD" id="cd09873">
    <property type="entry name" value="PIN_Pae0151-like"/>
    <property type="match status" value="1"/>
</dbReference>
<dbReference type="InterPro" id="IPR029060">
    <property type="entry name" value="PIN-like_dom_sf"/>
</dbReference>
<evidence type="ECO:0000313" key="8">
    <source>
        <dbReference type="EMBL" id="MEI4271598.1"/>
    </source>
</evidence>
<sequence>MIVLDTSALLPVLADQGGHGARAREMVRGRDLHVPELADVEFLQAVRRKVLAGLWTVDRGELVLDLLAGFPVQRHGHRALVARAWRLRDSVSAYDAQYVALAEVLGATLVTADVRLSRVPGLRCEVRVLTA</sequence>
<dbReference type="RefSeq" id="WP_336403884.1">
    <property type="nucleotide sequence ID" value="NZ_JBAPLU010000006.1"/>
</dbReference>
<gene>
    <name evidence="6" type="primary">vapC</name>
    <name evidence="8" type="ORF">TEK04_07660</name>
</gene>
<keyword evidence="2 6" id="KW-0540">Nuclease</keyword>
<evidence type="ECO:0000313" key="9">
    <source>
        <dbReference type="Proteomes" id="UP001361570"/>
    </source>
</evidence>
<keyword evidence="1 6" id="KW-1277">Toxin-antitoxin system</keyword>
<proteinExistence type="inferred from homology"/>
<evidence type="ECO:0000256" key="3">
    <source>
        <dbReference type="ARBA" id="ARBA00022723"/>
    </source>
</evidence>
<comment type="caution">
    <text evidence="8">The sequence shown here is derived from an EMBL/GenBank/DDBJ whole genome shotgun (WGS) entry which is preliminary data.</text>
</comment>
<name>A0ABU8DSH9_9ACTN</name>
<dbReference type="EC" id="3.1.-.-" evidence="6"/>
<comment type="function">
    <text evidence="6">Toxic component of a toxin-antitoxin (TA) system. An RNase.</text>
</comment>
<accession>A0ABU8DSH9</accession>
<keyword evidence="6" id="KW-0800">Toxin</keyword>
<dbReference type="EMBL" id="JBAPLU010000006">
    <property type="protein sequence ID" value="MEI4271598.1"/>
    <property type="molecule type" value="Genomic_DNA"/>
</dbReference>